<dbReference type="EMBL" id="BPLR01006481">
    <property type="protein sequence ID" value="GIY10141.1"/>
    <property type="molecule type" value="Genomic_DNA"/>
</dbReference>
<protein>
    <submittedName>
        <fullName evidence="1">Uncharacterized protein</fullName>
    </submittedName>
</protein>
<organism evidence="1 2">
    <name type="scientific">Caerostris extrusa</name>
    <name type="common">Bark spider</name>
    <name type="synonym">Caerostris bankana</name>
    <dbReference type="NCBI Taxonomy" id="172846"/>
    <lineage>
        <taxon>Eukaryota</taxon>
        <taxon>Metazoa</taxon>
        <taxon>Ecdysozoa</taxon>
        <taxon>Arthropoda</taxon>
        <taxon>Chelicerata</taxon>
        <taxon>Arachnida</taxon>
        <taxon>Araneae</taxon>
        <taxon>Araneomorphae</taxon>
        <taxon>Entelegynae</taxon>
        <taxon>Araneoidea</taxon>
        <taxon>Araneidae</taxon>
        <taxon>Caerostris</taxon>
    </lineage>
</organism>
<comment type="caution">
    <text evidence="1">The sequence shown here is derived from an EMBL/GenBank/DDBJ whole genome shotgun (WGS) entry which is preliminary data.</text>
</comment>
<name>A0AAV4QMI6_CAEEX</name>
<gene>
    <name evidence="1" type="ORF">CEXT_572451</name>
</gene>
<accession>A0AAV4QMI6</accession>
<reference evidence="1 2" key="1">
    <citation type="submission" date="2021-06" db="EMBL/GenBank/DDBJ databases">
        <title>Caerostris extrusa draft genome.</title>
        <authorList>
            <person name="Kono N."/>
            <person name="Arakawa K."/>
        </authorList>
    </citation>
    <scope>NUCLEOTIDE SEQUENCE [LARGE SCALE GENOMIC DNA]</scope>
</reference>
<keyword evidence="2" id="KW-1185">Reference proteome</keyword>
<evidence type="ECO:0000313" key="2">
    <source>
        <dbReference type="Proteomes" id="UP001054945"/>
    </source>
</evidence>
<dbReference type="Proteomes" id="UP001054945">
    <property type="component" value="Unassembled WGS sequence"/>
</dbReference>
<evidence type="ECO:0000313" key="1">
    <source>
        <dbReference type="EMBL" id="GIY10141.1"/>
    </source>
</evidence>
<proteinExistence type="predicted"/>
<dbReference type="AlphaFoldDB" id="A0AAV4QMI6"/>
<sequence>MCIKRVKKTRKPPRNRYKDKPLPKATCSLIFSEFYGREHENPKCRRKAIHCVSSAREMHCLFSEQSEALLC</sequence>